<dbReference type="InterPro" id="IPR029063">
    <property type="entry name" value="SAM-dependent_MTases_sf"/>
</dbReference>
<reference evidence="1 2" key="1">
    <citation type="submission" date="2016-11" db="EMBL/GenBank/DDBJ databases">
        <title>Trade-off between light-utilization and light-protection in marine flavobacteria.</title>
        <authorList>
            <person name="Kumagai Y."/>
        </authorList>
    </citation>
    <scope>NUCLEOTIDE SEQUENCE [LARGE SCALE GENOMIC DNA]</scope>
    <source>
        <strain evidence="1 2">NBRC 107125</strain>
    </source>
</reference>
<dbReference type="EMBL" id="CP019343">
    <property type="protein sequence ID" value="ARN72641.1"/>
    <property type="molecule type" value="Genomic_DNA"/>
</dbReference>
<dbReference type="RefSeq" id="WP_085756728.1">
    <property type="nucleotide sequence ID" value="NZ_CP019343.1"/>
</dbReference>
<sequence>MKINEFSIPYLKGEKFDDYQSFDLSTSSAVYSRLSNIEKLAKGKRVLHIGCCDHLPFIDQKLSQGEWVHEIITRVAEKCLGIDINQASVNYVRDSLKYDNVEYGDILSQKIKGIINDEWDMAILGEILEHVDNPVEFLSAIRTTYSDHIKKIIVTVPNAFSYRNSVNIAKGVERINTDHRYWFSPYTLAKILCKSGLEVEEIVYADAAYRRVRSFKYCFLVREKRVLDPWYADTLIGVGSL</sequence>
<dbReference type="Proteomes" id="UP000193450">
    <property type="component" value="Chromosome"/>
</dbReference>
<keyword evidence="2" id="KW-1185">Reference proteome</keyword>
<protein>
    <recommendedName>
        <fullName evidence="3">Methyltransferase type 11</fullName>
    </recommendedName>
</protein>
<accession>A0A1X9N5T4</accession>
<dbReference type="PANTHER" id="PTHR43861:SF6">
    <property type="entry name" value="METHYLTRANSFERASE TYPE 11"/>
    <property type="match status" value="1"/>
</dbReference>
<name>A0A1X9N5T4_9GAMM</name>
<evidence type="ECO:0000313" key="2">
    <source>
        <dbReference type="Proteomes" id="UP000193450"/>
    </source>
</evidence>
<evidence type="ECO:0000313" key="1">
    <source>
        <dbReference type="EMBL" id="ARN72641.1"/>
    </source>
</evidence>
<proteinExistence type="predicted"/>
<dbReference type="PANTHER" id="PTHR43861">
    <property type="entry name" value="TRANS-ACONITATE 2-METHYLTRANSFERASE-RELATED"/>
    <property type="match status" value="1"/>
</dbReference>
<dbReference type="KEGG" id="osg:BST96_00040"/>
<organism evidence="1 2">
    <name type="scientific">Oceanicoccus sagamiensis</name>
    <dbReference type="NCBI Taxonomy" id="716816"/>
    <lineage>
        <taxon>Bacteria</taxon>
        <taxon>Pseudomonadati</taxon>
        <taxon>Pseudomonadota</taxon>
        <taxon>Gammaproteobacteria</taxon>
        <taxon>Cellvibrionales</taxon>
        <taxon>Spongiibacteraceae</taxon>
        <taxon>Oceanicoccus</taxon>
    </lineage>
</organism>
<dbReference type="STRING" id="716816.BST96_00040"/>
<dbReference type="Pfam" id="PF13489">
    <property type="entry name" value="Methyltransf_23"/>
    <property type="match status" value="1"/>
</dbReference>
<evidence type="ECO:0008006" key="3">
    <source>
        <dbReference type="Google" id="ProtNLM"/>
    </source>
</evidence>
<dbReference type="AlphaFoldDB" id="A0A1X9N5T4"/>
<gene>
    <name evidence="1" type="ORF">BST96_00040</name>
</gene>
<dbReference type="Gene3D" id="3.40.50.150">
    <property type="entry name" value="Vaccinia Virus protein VP39"/>
    <property type="match status" value="1"/>
</dbReference>
<dbReference type="SUPFAM" id="SSF53335">
    <property type="entry name" value="S-adenosyl-L-methionine-dependent methyltransferases"/>
    <property type="match status" value="1"/>
</dbReference>
<dbReference type="OrthoDB" id="8564939at2"/>